<feature type="transmembrane region" description="Helical" evidence="1">
    <location>
        <begin position="114"/>
        <end position="131"/>
    </location>
</feature>
<dbReference type="PANTHER" id="PTHR30590:SF2">
    <property type="entry name" value="INNER MEMBRANE PROTEIN"/>
    <property type="match status" value="1"/>
</dbReference>
<dbReference type="RefSeq" id="WP_119050262.1">
    <property type="nucleotide sequence ID" value="NZ_CP032157.1"/>
</dbReference>
<feature type="domain" description="DUF418" evidence="2">
    <location>
        <begin position="271"/>
        <end position="434"/>
    </location>
</feature>
<evidence type="ECO:0000313" key="4">
    <source>
        <dbReference type="Proteomes" id="UP000263900"/>
    </source>
</evidence>
<gene>
    <name evidence="3" type="ORF">D3H65_10470</name>
</gene>
<dbReference type="KEGG" id="pseg:D3H65_10470"/>
<accession>A0A3B7MRY3</accession>
<feature type="transmembrane region" description="Helical" evidence="1">
    <location>
        <begin position="326"/>
        <end position="346"/>
    </location>
</feature>
<keyword evidence="1" id="KW-0472">Membrane</keyword>
<feature type="transmembrane region" description="Helical" evidence="1">
    <location>
        <begin position="366"/>
        <end position="389"/>
    </location>
</feature>
<organism evidence="3 4">
    <name type="scientific">Paraflavitalea soli</name>
    <dbReference type="NCBI Taxonomy" id="2315862"/>
    <lineage>
        <taxon>Bacteria</taxon>
        <taxon>Pseudomonadati</taxon>
        <taxon>Bacteroidota</taxon>
        <taxon>Chitinophagia</taxon>
        <taxon>Chitinophagales</taxon>
        <taxon>Chitinophagaceae</taxon>
        <taxon>Paraflavitalea</taxon>
    </lineage>
</organism>
<sequence>MSTAVAAAPLAAPVSQSERIGIMDALRGFAILGILLMNIPGFGLPSAVGFDPTVWNEYGTINYKVWWLVNWIPEGTQRAIFSMLFGAGIILFTTRAEKKLPGTLPVDYFFRRQLWLLVFGLIDVWILLWFGDILFDYACLGMIMFAFRKLPGRHLLIGAGICFLLMLGRETRDLYKDKAIITKGEKIAALDTTHTKLTEQQKEDLTAMKDFKERSATEKKLKRAEKSIRKTTGSFADAYEYRGDLYMSFLVRFLYYHVWDVLSFMFLGMALFKMGVLTGQATAKVYWIMTIAGLAVGLTLSYLRLDTAITNHFNGFDMTKHEVIELYTLSRLGRSIGLLGLIMLLYKSGWVKWLFALMRPVGQMAFTNYLMQSIVCGVFFYGVGFGMYGKLQRVEVYYFVLAVWVVQIIWSHLWLRFFHFGPFEWLWRSLTYWKKQPMKKRIKTD</sequence>
<reference evidence="3 4" key="1">
    <citation type="submission" date="2018-09" db="EMBL/GenBank/DDBJ databases">
        <title>Genome sequencing of strain 6GH32-13.</title>
        <authorList>
            <person name="Weon H.-Y."/>
            <person name="Heo J."/>
            <person name="Kwon S.-W."/>
        </authorList>
    </citation>
    <scope>NUCLEOTIDE SEQUENCE [LARGE SCALE GENOMIC DNA]</scope>
    <source>
        <strain evidence="3 4">5GH32-13</strain>
    </source>
</reference>
<name>A0A3B7MRY3_9BACT</name>
<feature type="transmembrane region" description="Helical" evidence="1">
    <location>
        <begin position="75"/>
        <end position="93"/>
    </location>
</feature>
<dbReference type="AlphaFoldDB" id="A0A3B7MRY3"/>
<keyword evidence="1" id="KW-0812">Transmembrane</keyword>
<proteinExistence type="predicted"/>
<dbReference type="Proteomes" id="UP000263900">
    <property type="component" value="Chromosome"/>
</dbReference>
<dbReference type="OrthoDB" id="9807744at2"/>
<feature type="transmembrane region" description="Helical" evidence="1">
    <location>
        <begin position="151"/>
        <end position="168"/>
    </location>
</feature>
<dbReference type="Pfam" id="PF04235">
    <property type="entry name" value="DUF418"/>
    <property type="match status" value="1"/>
</dbReference>
<dbReference type="InterPro" id="IPR052529">
    <property type="entry name" value="Bact_Transport_Assoc"/>
</dbReference>
<dbReference type="InterPro" id="IPR007349">
    <property type="entry name" value="DUF418"/>
</dbReference>
<evidence type="ECO:0000256" key="1">
    <source>
        <dbReference type="SAM" id="Phobius"/>
    </source>
</evidence>
<dbReference type="PANTHER" id="PTHR30590">
    <property type="entry name" value="INNER MEMBRANE PROTEIN"/>
    <property type="match status" value="1"/>
</dbReference>
<evidence type="ECO:0000313" key="3">
    <source>
        <dbReference type="EMBL" id="AXY74375.1"/>
    </source>
</evidence>
<feature type="transmembrane region" description="Helical" evidence="1">
    <location>
        <begin position="253"/>
        <end position="272"/>
    </location>
</feature>
<keyword evidence="1" id="KW-1133">Transmembrane helix</keyword>
<feature type="transmembrane region" description="Helical" evidence="1">
    <location>
        <begin position="284"/>
        <end position="305"/>
    </location>
</feature>
<protein>
    <submittedName>
        <fullName evidence="3">DUF418 domain-containing protein</fullName>
    </submittedName>
</protein>
<dbReference type="EMBL" id="CP032157">
    <property type="protein sequence ID" value="AXY74375.1"/>
    <property type="molecule type" value="Genomic_DNA"/>
</dbReference>
<evidence type="ECO:0000259" key="2">
    <source>
        <dbReference type="Pfam" id="PF04235"/>
    </source>
</evidence>
<feature type="transmembrane region" description="Helical" evidence="1">
    <location>
        <begin position="29"/>
        <end position="48"/>
    </location>
</feature>
<feature type="transmembrane region" description="Helical" evidence="1">
    <location>
        <begin position="396"/>
        <end position="415"/>
    </location>
</feature>
<keyword evidence="4" id="KW-1185">Reference proteome</keyword>